<keyword evidence="3" id="KW-1185">Reference proteome</keyword>
<organism evidence="2 3">
    <name type="scientific">Aplosporella prunicola CBS 121167</name>
    <dbReference type="NCBI Taxonomy" id="1176127"/>
    <lineage>
        <taxon>Eukaryota</taxon>
        <taxon>Fungi</taxon>
        <taxon>Dikarya</taxon>
        <taxon>Ascomycota</taxon>
        <taxon>Pezizomycotina</taxon>
        <taxon>Dothideomycetes</taxon>
        <taxon>Dothideomycetes incertae sedis</taxon>
        <taxon>Botryosphaeriales</taxon>
        <taxon>Aplosporellaceae</taxon>
        <taxon>Aplosporella</taxon>
    </lineage>
</organism>
<dbReference type="Proteomes" id="UP000799438">
    <property type="component" value="Unassembled WGS sequence"/>
</dbReference>
<evidence type="ECO:0000313" key="3">
    <source>
        <dbReference type="Proteomes" id="UP000799438"/>
    </source>
</evidence>
<feature type="region of interest" description="Disordered" evidence="1">
    <location>
        <begin position="35"/>
        <end position="155"/>
    </location>
</feature>
<dbReference type="GeneID" id="54304456"/>
<feature type="compositionally biased region" description="Basic residues" evidence="1">
    <location>
        <begin position="142"/>
        <end position="155"/>
    </location>
</feature>
<proteinExistence type="predicted"/>
<dbReference type="AlphaFoldDB" id="A0A6A6B6D2"/>
<evidence type="ECO:0000313" key="2">
    <source>
        <dbReference type="EMBL" id="KAF2139682.1"/>
    </source>
</evidence>
<reference evidence="2" key="1">
    <citation type="journal article" date="2020" name="Stud. Mycol.">
        <title>101 Dothideomycetes genomes: a test case for predicting lifestyles and emergence of pathogens.</title>
        <authorList>
            <person name="Haridas S."/>
            <person name="Albert R."/>
            <person name="Binder M."/>
            <person name="Bloem J."/>
            <person name="Labutti K."/>
            <person name="Salamov A."/>
            <person name="Andreopoulos B."/>
            <person name="Baker S."/>
            <person name="Barry K."/>
            <person name="Bills G."/>
            <person name="Bluhm B."/>
            <person name="Cannon C."/>
            <person name="Castanera R."/>
            <person name="Culley D."/>
            <person name="Daum C."/>
            <person name="Ezra D."/>
            <person name="Gonzalez J."/>
            <person name="Henrissat B."/>
            <person name="Kuo A."/>
            <person name="Liang C."/>
            <person name="Lipzen A."/>
            <person name="Lutzoni F."/>
            <person name="Magnuson J."/>
            <person name="Mondo S."/>
            <person name="Nolan M."/>
            <person name="Ohm R."/>
            <person name="Pangilinan J."/>
            <person name="Park H.-J."/>
            <person name="Ramirez L."/>
            <person name="Alfaro M."/>
            <person name="Sun H."/>
            <person name="Tritt A."/>
            <person name="Yoshinaga Y."/>
            <person name="Zwiers L.-H."/>
            <person name="Turgeon B."/>
            <person name="Goodwin S."/>
            <person name="Spatafora J."/>
            <person name="Crous P."/>
            <person name="Grigoriev I."/>
        </authorList>
    </citation>
    <scope>NUCLEOTIDE SEQUENCE</scope>
    <source>
        <strain evidence="2">CBS 121167</strain>
    </source>
</reference>
<name>A0A6A6B6D2_9PEZI</name>
<evidence type="ECO:0000256" key="1">
    <source>
        <dbReference type="SAM" id="MobiDB-lite"/>
    </source>
</evidence>
<feature type="compositionally biased region" description="Polar residues" evidence="1">
    <location>
        <begin position="35"/>
        <end position="47"/>
    </location>
</feature>
<protein>
    <submittedName>
        <fullName evidence="2">Uncharacterized protein</fullName>
    </submittedName>
</protein>
<sequence length="155" mass="16449">MQGLYCRYAVGGGRGGGRVRVGRLRGCVADQQASKQQALRRASNQPSIHPLSPYSVGTTYLRSAPPGRPTHPKIPLLHAHPPRSPTADTGSLATTLIGFNAPSTRTTQRNATHAPNAEAERQLARAPTAGAASTRVIGTARSPRRLCASRRRAGR</sequence>
<accession>A0A6A6B6D2</accession>
<gene>
    <name evidence="2" type="ORF">K452DRAFT_63920</name>
</gene>
<feature type="compositionally biased region" description="Polar residues" evidence="1">
    <location>
        <begin position="101"/>
        <end position="113"/>
    </location>
</feature>
<dbReference type="RefSeq" id="XP_033395395.1">
    <property type="nucleotide sequence ID" value="XM_033546949.1"/>
</dbReference>
<dbReference type="EMBL" id="ML995492">
    <property type="protein sequence ID" value="KAF2139682.1"/>
    <property type="molecule type" value="Genomic_DNA"/>
</dbReference>